<name>A0ACB6YZZ0_THEGA</name>
<sequence length="264" mass="30198">MSFQHNKVFVSSRNQNITHYVVGSDQDQNTLDANHPEELVNAVLASEGWEMPCRVFQSYGSFNDQMWQQCISSLRNIDENRRNRPMYDDKEVLFRLIKRGIVDLDSFDDVAVGSIIRYTAVVGERLWCLLESQQAMIAKVERDFYSAMADNHVLSGRIFRLEDRLAEMERKFTSPPKEASAVSCDPSSSHTVEDSTPVIHQSAWVGLFVDMPLSALEGRKRRQRERLQRAREAKASKHPVTPPVDTDLEDITAHLSKVSLCLQR</sequence>
<dbReference type="EMBL" id="MU118354">
    <property type="protein sequence ID" value="KAF9642799.1"/>
    <property type="molecule type" value="Genomic_DNA"/>
</dbReference>
<dbReference type="Proteomes" id="UP000886501">
    <property type="component" value="Unassembled WGS sequence"/>
</dbReference>
<evidence type="ECO:0000313" key="2">
    <source>
        <dbReference type="Proteomes" id="UP000886501"/>
    </source>
</evidence>
<accession>A0ACB6YZZ0</accession>
<reference evidence="1" key="1">
    <citation type="submission" date="2019-10" db="EMBL/GenBank/DDBJ databases">
        <authorList>
            <consortium name="DOE Joint Genome Institute"/>
            <person name="Kuo A."/>
            <person name="Miyauchi S."/>
            <person name="Kiss E."/>
            <person name="Drula E."/>
            <person name="Kohler A."/>
            <person name="Sanchez-Garcia M."/>
            <person name="Andreopoulos B."/>
            <person name="Barry K.W."/>
            <person name="Bonito G."/>
            <person name="Buee M."/>
            <person name="Carver A."/>
            <person name="Chen C."/>
            <person name="Cichocki N."/>
            <person name="Clum A."/>
            <person name="Culley D."/>
            <person name="Crous P.W."/>
            <person name="Fauchery L."/>
            <person name="Girlanda M."/>
            <person name="Hayes R."/>
            <person name="Keri Z."/>
            <person name="Labutti K."/>
            <person name="Lipzen A."/>
            <person name="Lombard V."/>
            <person name="Magnuson J."/>
            <person name="Maillard F."/>
            <person name="Morin E."/>
            <person name="Murat C."/>
            <person name="Nolan M."/>
            <person name="Ohm R."/>
            <person name="Pangilinan J."/>
            <person name="Pereira M."/>
            <person name="Perotto S."/>
            <person name="Peter M."/>
            <person name="Riley R."/>
            <person name="Sitrit Y."/>
            <person name="Stielow B."/>
            <person name="Szollosi G."/>
            <person name="Zifcakova L."/>
            <person name="Stursova M."/>
            <person name="Spatafora J.W."/>
            <person name="Tedersoo L."/>
            <person name="Vaario L.-M."/>
            <person name="Yamada A."/>
            <person name="Yan M."/>
            <person name="Wang P."/>
            <person name="Xu J."/>
            <person name="Bruns T."/>
            <person name="Baldrian P."/>
            <person name="Vilgalys R."/>
            <person name="Henrissat B."/>
            <person name="Grigoriev I.V."/>
            <person name="Hibbett D."/>
            <person name="Nagy L.G."/>
            <person name="Martin F.M."/>
        </authorList>
    </citation>
    <scope>NUCLEOTIDE SEQUENCE</scope>
    <source>
        <strain evidence="1">P2</strain>
    </source>
</reference>
<proteinExistence type="predicted"/>
<reference evidence="1" key="2">
    <citation type="journal article" date="2020" name="Nat. Commun.">
        <title>Large-scale genome sequencing of mycorrhizal fungi provides insights into the early evolution of symbiotic traits.</title>
        <authorList>
            <person name="Miyauchi S."/>
            <person name="Kiss E."/>
            <person name="Kuo A."/>
            <person name="Drula E."/>
            <person name="Kohler A."/>
            <person name="Sanchez-Garcia M."/>
            <person name="Morin E."/>
            <person name="Andreopoulos B."/>
            <person name="Barry K.W."/>
            <person name="Bonito G."/>
            <person name="Buee M."/>
            <person name="Carver A."/>
            <person name="Chen C."/>
            <person name="Cichocki N."/>
            <person name="Clum A."/>
            <person name="Culley D."/>
            <person name="Crous P.W."/>
            <person name="Fauchery L."/>
            <person name="Girlanda M."/>
            <person name="Hayes R.D."/>
            <person name="Keri Z."/>
            <person name="LaButti K."/>
            <person name="Lipzen A."/>
            <person name="Lombard V."/>
            <person name="Magnuson J."/>
            <person name="Maillard F."/>
            <person name="Murat C."/>
            <person name="Nolan M."/>
            <person name="Ohm R.A."/>
            <person name="Pangilinan J."/>
            <person name="Pereira M.F."/>
            <person name="Perotto S."/>
            <person name="Peter M."/>
            <person name="Pfister S."/>
            <person name="Riley R."/>
            <person name="Sitrit Y."/>
            <person name="Stielow J.B."/>
            <person name="Szollosi G."/>
            <person name="Zifcakova L."/>
            <person name="Stursova M."/>
            <person name="Spatafora J.W."/>
            <person name="Tedersoo L."/>
            <person name="Vaario L.M."/>
            <person name="Yamada A."/>
            <person name="Yan M."/>
            <person name="Wang P."/>
            <person name="Xu J."/>
            <person name="Bruns T."/>
            <person name="Baldrian P."/>
            <person name="Vilgalys R."/>
            <person name="Dunand C."/>
            <person name="Henrissat B."/>
            <person name="Grigoriev I.V."/>
            <person name="Hibbett D."/>
            <person name="Nagy L.G."/>
            <person name="Martin F.M."/>
        </authorList>
    </citation>
    <scope>NUCLEOTIDE SEQUENCE</scope>
    <source>
        <strain evidence="1">P2</strain>
    </source>
</reference>
<keyword evidence="2" id="KW-1185">Reference proteome</keyword>
<comment type="caution">
    <text evidence="1">The sequence shown here is derived from an EMBL/GenBank/DDBJ whole genome shotgun (WGS) entry which is preliminary data.</text>
</comment>
<protein>
    <submittedName>
        <fullName evidence="1">Uncharacterized protein</fullName>
    </submittedName>
</protein>
<evidence type="ECO:0000313" key="1">
    <source>
        <dbReference type="EMBL" id="KAF9642799.1"/>
    </source>
</evidence>
<gene>
    <name evidence="1" type="ORF">BDM02DRAFT_3192673</name>
</gene>
<organism evidence="1 2">
    <name type="scientific">Thelephora ganbajun</name>
    <name type="common">Ganba fungus</name>
    <dbReference type="NCBI Taxonomy" id="370292"/>
    <lineage>
        <taxon>Eukaryota</taxon>
        <taxon>Fungi</taxon>
        <taxon>Dikarya</taxon>
        <taxon>Basidiomycota</taxon>
        <taxon>Agaricomycotina</taxon>
        <taxon>Agaricomycetes</taxon>
        <taxon>Thelephorales</taxon>
        <taxon>Thelephoraceae</taxon>
        <taxon>Thelephora</taxon>
    </lineage>
</organism>